<dbReference type="Pfam" id="PF00871">
    <property type="entry name" value="Acetate_kinase"/>
    <property type="match status" value="1"/>
</dbReference>
<dbReference type="PROSITE" id="PS01075">
    <property type="entry name" value="ACETATE_KINASE_1"/>
    <property type="match status" value="1"/>
</dbReference>
<keyword evidence="9" id="KW-1185">Reference proteome</keyword>
<feature type="active site" description="Proton donor/acceptor" evidence="6">
    <location>
        <position position="167"/>
    </location>
</feature>
<feature type="binding site" evidence="6">
    <location>
        <begin position="349"/>
        <end position="353"/>
    </location>
    <ligand>
        <name>ATP</name>
        <dbReference type="ChEBI" id="CHEBI:30616"/>
    </ligand>
</feature>
<evidence type="ECO:0000313" key="9">
    <source>
        <dbReference type="Proteomes" id="UP001551675"/>
    </source>
</evidence>
<evidence type="ECO:0000256" key="2">
    <source>
        <dbReference type="ARBA" id="ARBA00022679"/>
    </source>
</evidence>
<feature type="site" description="Transition state stabilizer" evidence="6">
    <location>
        <position position="199"/>
    </location>
</feature>
<keyword evidence="5 6" id="KW-0067">ATP-binding</keyword>
<feature type="binding site" evidence="6">
    <location>
        <begin position="301"/>
        <end position="303"/>
    </location>
    <ligand>
        <name>ATP</name>
        <dbReference type="ChEBI" id="CHEBI:30616"/>
    </ligand>
</feature>
<dbReference type="InterPro" id="IPR000890">
    <property type="entry name" value="Aliphatic_acid_kin_short-chain"/>
</dbReference>
<reference evidence="8 9" key="1">
    <citation type="submission" date="2024-06" db="EMBL/GenBank/DDBJ databases">
        <title>The Natural Products Discovery Center: Release of the First 8490 Sequenced Strains for Exploring Actinobacteria Biosynthetic Diversity.</title>
        <authorList>
            <person name="Kalkreuter E."/>
            <person name="Kautsar S.A."/>
            <person name="Yang D."/>
            <person name="Bader C.D."/>
            <person name="Teijaro C.N."/>
            <person name="Fluegel L."/>
            <person name="Davis C.M."/>
            <person name="Simpson J.R."/>
            <person name="Lauterbach L."/>
            <person name="Steele A.D."/>
            <person name="Gui C."/>
            <person name="Meng S."/>
            <person name="Li G."/>
            <person name="Viehrig K."/>
            <person name="Ye F."/>
            <person name="Su P."/>
            <person name="Kiefer A.F."/>
            <person name="Nichols A."/>
            <person name="Cepeda A.J."/>
            <person name="Yan W."/>
            <person name="Fan B."/>
            <person name="Jiang Y."/>
            <person name="Adhikari A."/>
            <person name="Zheng C.-J."/>
            <person name="Schuster L."/>
            <person name="Cowan T.M."/>
            <person name="Smanski M.J."/>
            <person name="Chevrette M.G."/>
            <person name="De Carvalho L.P.S."/>
            <person name="Shen B."/>
        </authorList>
    </citation>
    <scope>NUCLEOTIDE SEQUENCE [LARGE SCALE GENOMIC DNA]</scope>
    <source>
        <strain evidence="8 9">NPDC050100</strain>
    </source>
</reference>
<comment type="similarity">
    <text evidence="1 6 7">Belongs to the acetokinase family.</text>
</comment>
<evidence type="ECO:0000256" key="5">
    <source>
        <dbReference type="ARBA" id="ARBA00022840"/>
    </source>
</evidence>
<comment type="subunit">
    <text evidence="6">Homodimer.</text>
</comment>
<dbReference type="Proteomes" id="UP001551675">
    <property type="component" value="Unassembled WGS sequence"/>
</dbReference>
<evidence type="ECO:0000256" key="7">
    <source>
        <dbReference type="RuleBase" id="RU003835"/>
    </source>
</evidence>
<evidence type="ECO:0000256" key="1">
    <source>
        <dbReference type="ARBA" id="ARBA00008748"/>
    </source>
</evidence>
<feature type="binding site" evidence="6">
    <location>
        <position position="28"/>
    </location>
    <ligand>
        <name>Mg(2+)</name>
        <dbReference type="ChEBI" id="CHEBI:18420"/>
    </ligand>
</feature>
<dbReference type="RefSeq" id="WP_358141871.1">
    <property type="nucleotide sequence ID" value="NZ_JBFALK010000035.1"/>
</dbReference>
<comment type="caution">
    <text evidence="8">The sequence shown here is derived from an EMBL/GenBank/DDBJ whole genome shotgun (WGS) entry which is preliminary data.</text>
</comment>
<keyword evidence="4 6" id="KW-0418">Kinase</keyword>
<comment type="pathway">
    <text evidence="6">Metabolic intermediate biosynthesis; acetyl-CoA biosynthesis; acetyl-CoA from acetate: step 1/2.</text>
</comment>
<dbReference type="PROSITE" id="PS01076">
    <property type="entry name" value="ACETATE_KINASE_2"/>
    <property type="match status" value="1"/>
</dbReference>
<feature type="site" description="Transition state stabilizer" evidence="6">
    <location>
        <position position="260"/>
    </location>
</feature>
<organism evidence="8 9">
    <name type="scientific">Microtetraspora glauca</name>
    <dbReference type="NCBI Taxonomy" id="1996"/>
    <lineage>
        <taxon>Bacteria</taxon>
        <taxon>Bacillati</taxon>
        <taxon>Actinomycetota</taxon>
        <taxon>Actinomycetes</taxon>
        <taxon>Streptosporangiales</taxon>
        <taxon>Streptosporangiaceae</taxon>
        <taxon>Microtetraspora</taxon>
    </lineage>
</organism>
<keyword evidence="6" id="KW-0963">Cytoplasm</keyword>
<dbReference type="PRINTS" id="PR00471">
    <property type="entry name" value="ACETATEKNASE"/>
</dbReference>
<evidence type="ECO:0000256" key="4">
    <source>
        <dbReference type="ARBA" id="ARBA00022777"/>
    </source>
</evidence>
<dbReference type="PANTHER" id="PTHR21060">
    <property type="entry name" value="ACETATE KINASE"/>
    <property type="match status" value="1"/>
</dbReference>
<evidence type="ECO:0000256" key="3">
    <source>
        <dbReference type="ARBA" id="ARBA00022741"/>
    </source>
</evidence>
<feature type="binding site" evidence="6">
    <location>
        <position position="110"/>
    </location>
    <ligand>
        <name>substrate</name>
    </ligand>
</feature>
<keyword evidence="6" id="KW-0460">Magnesium</keyword>
<feature type="binding site" evidence="6">
    <location>
        <position position="35"/>
    </location>
    <ligand>
        <name>ATP</name>
        <dbReference type="ChEBI" id="CHEBI:30616"/>
    </ligand>
</feature>
<dbReference type="EMBL" id="JBFALK010000035">
    <property type="protein sequence ID" value="MEV0974825.1"/>
    <property type="molecule type" value="Genomic_DNA"/>
</dbReference>
<keyword evidence="3 6" id="KW-0547">Nucleotide-binding</keyword>
<evidence type="ECO:0000313" key="8">
    <source>
        <dbReference type="EMBL" id="MEV0974825.1"/>
    </source>
</evidence>
<dbReference type="PANTHER" id="PTHR21060:SF15">
    <property type="entry name" value="ACETATE KINASE-RELATED"/>
    <property type="match status" value="1"/>
</dbReference>
<comment type="subcellular location">
    <subcellularLocation>
        <location evidence="6">Cytoplasm</location>
    </subcellularLocation>
</comment>
<dbReference type="HAMAP" id="MF_00020">
    <property type="entry name" value="Acetate_kinase"/>
    <property type="match status" value="1"/>
</dbReference>
<proteinExistence type="inferred from homology"/>
<dbReference type="EC" id="2.7.2.1" evidence="6"/>
<dbReference type="SUPFAM" id="SSF53067">
    <property type="entry name" value="Actin-like ATPase domain"/>
    <property type="match status" value="2"/>
</dbReference>
<dbReference type="NCBIfam" id="TIGR00016">
    <property type="entry name" value="ackA"/>
    <property type="match status" value="1"/>
</dbReference>
<accession>A0ABV3GT66</accession>
<dbReference type="InterPro" id="IPR043129">
    <property type="entry name" value="ATPase_NBD"/>
</dbReference>
<keyword evidence="2 6" id="KW-0808">Transferase</keyword>
<dbReference type="InterPro" id="IPR023865">
    <property type="entry name" value="Aliphatic_acid_kinase_CS"/>
</dbReference>
<comment type="catalytic activity">
    <reaction evidence="6">
        <text>acetate + ATP = acetyl phosphate + ADP</text>
        <dbReference type="Rhea" id="RHEA:11352"/>
        <dbReference type="ChEBI" id="CHEBI:22191"/>
        <dbReference type="ChEBI" id="CHEBI:30089"/>
        <dbReference type="ChEBI" id="CHEBI:30616"/>
        <dbReference type="ChEBI" id="CHEBI:456216"/>
        <dbReference type="EC" id="2.7.2.1"/>
    </reaction>
</comment>
<dbReference type="PIRSF" id="PIRSF000722">
    <property type="entry name" value="Acetate_prop_kin"/>
    <property type="match status" value="1"/>
</dbReference>
<comment type="function">
    <text evidence="6">Catalyzes the formation of acetyl phosphate from acetate and ATP. Can also catalyze the reverse reaction.</text>
</comment>
<name>A0ABV3GT66_MICGL</name>
<dbReference type="GO" id="GO:0008776">
    <property type="term" value="F:acetate kinase activity"/>
    <property type="evidence" value="ECO:0007669"/>
    <property type="project" value="UniProtKB-EC"/>
</dbReference>
<sequence length="414" mass="44172">MREATTEDATSENATEDASEHAFVLVLNTGSSSIKYELIDTGSGTRLAVGLVERIGGERGALTHTRAGSEPYEVHRPYPDHDSGLRAALDAFAQAGPDLRRVPLRAVGHRVVHGADRFTGPVLIDDEVIAAIEELSRFAPLHNPANLDGIRVARKAFPGVPQVAVFDTAFHQTLPPHAYTYAVPRAWSEDLGVRRYGFHGTSCAYVSRLAAEVLGKPLEETDLIVLHLGNGASATAIKGGRSVETSMGLTPLEGLVMGTRSGDVDPSLPSYLDSTAGLGVNESHEALMRAGGMLALAGASDMREVWEKADAGDEGALLALDVYCHRIRKYVGAYYAVLGRLDAIVFTAGVGEHDARTRARSLSGLERLGIAVDPARNQAKDERIISPPGSDIAVMVIPTDEEWEIASLALRVLA</sequence>
<feature type="binding site" evidence="6">
    <location>
        <position position="401"/>
    </location>
    <ligand>
        <name>Mg(2+)</name>
        <dbReference type="ChEBI" id="CHEBI:18420"/>
    </ligand>
</feature>
<dbReference type="InterPro" id="IPR004372">
    <property type="entry name" value="Ac/propionate_kinase"/>
</dbReference>
<dbReference type="CDD" id="cd24010">
    <property type="entry name" value="ASKHA_NBD_AcK_PK"/>
    <property type="match status" value="1"/>
</dbReference>
<gene>
    <name evidence="6" type="primary">ackA</name>
    <name evidence="8" type="ORF">AB0I59_40070</name>
</gene>
<feature type="binding site" evidence="6">
    <location>
        <begin position="227"/>
        <end position="231"/>
    </location>
    <ligand>
        <name>ATP</name>
        <dbReference type="ChEBI" id="CHEBI:30616"/>
    </ligand>
</feature>
<evidence type="ECO:0000256" key="6">
    <source>
        <dbReference type="HAMAP-Rule" id="MF_00020"/>
    </source>
</evidence>
<comment type="cofactor">
    <cofactor evidence="6">
        <name>Mg(2+)</name>
        <dbReference type="ChEBI" id="CHEBI:18420"/>
    </cofactor>
    <cofactor evidence="6">
        <name>Mn(2+)</name>
        <dbReference type="ChEBI" id="CHEBI:29035"/>
    </cofactor>
    <text evidence="6">Mg(2+). Can also accept Mn(2+).</text>
</comment>
<dbReference type="Gene3D" id="3.30.420.40">
    <property type="match status" value="2"/>
</dbReference>
<protein>
    <recommendedName>
        <fullName evidence="6">Acetate kinase</fullName>
        <ecNumber evidence="6">2.7.2.1</ecNumber>
    </recommendedName>
    <alternativeName>
        <fullName evidence="6">Acetokinase</fullName>
    </alternativeName>
</protein>
<keyword evidence="6" id="KW-0479">Metal-binding</keyword>